<dbReference type="EMBL" id="ML978792">
    <property type="protein sequence ID" value="KAF2083394.1"/>
    <property type="molecule type" value="Genomic_DNA"/>
</dbReference>
<name>A0A9P4HKS3_9PEZI</name>
<feature type="compositionally biased region" description="Low complexity" evidence="3">
    <location>
        <begin position="499"/>
        <end position="508"/>
    </location>
</feature>
<evidence type="ECO:0000313" key="7">
    <source>
        <dbReference type="Proteomes" id="UP000799776"/>
    </source>
</evidence>
<evidence type="ECO:0008006" key="8">
    <source>
        <dbReference type="Google" id="ProtNLM"/>
    </source>
</evidence>
<feature type="compositionally biased region" description="Basic and acidic residues" evidence="3">
    <location>
        <begin position="448"/>
        <end position="460"/>
    </location>
</feature>
<evidence type="ECO:0000256" key="3">
    <source>
        <dbReference type="SAM" id="MobiDB-lite"/>
    </source>
</evidence>
<evidence type="ECO:0000256" key="1">
    <source>
        <dbReference type="ARBA" id="ARBA00004123"/>
    </source>
</evidence>
<protein>
    <recommendedName>
        <fullName evidence="8">Rad21/Rec8-like protein N-terminal domain-containing protein</fullName>
    </recommendedName>
</protein>
<dbReference type="Proteomes" id="UP000799776">
    <property type="component" value="Unassembled WGS sequence"/>
</dbReference>
<dbReference type="Pfam" id="PF04824">
    <property type="entry name" value="Rad21_Rec8"/>
    <property type="match status" value="1"/>
</dbReference>
<reference evidence="6" key="1">
    <citation type="journal article" date="2020" name="Stud. Mycol.">
        <title>101 Dothideomycetes genomes: a test case for predicting lifestyles and emergence of pathogens.</title>
        <authorList>
            <person name="Haridas S."/>
            <person name="Albert R."/>
            <person name="Binder M."/>
            <person name="Bloem J."/>
            <person name="Labutti K."/>
            <person name="Salamov A."/>
            <person name="Andreopoulos B."/>
            <person name="Baker S."/>
            <person name="Barry K."/>
            <person name="Bills G."/>
            <person name="Bluhm B."/>
            <person name="Cannon C."/>
            <person name="Castanera R."/>
            <person name="Culley D."/>
            <person name="Daum C."/>
            <person name="Ezra D."/>
            <person name="Gonzalez J."/>
            <person name="Henrissat B."/>
            <person name="Kuo A."/>
            <person name="Liang C."/>
            <person name="Lipzen A."/>
            <person name="Lutzoni F."/>
            <person name="Magnuson J."/>
            <person name="Mondo S."/>
            <person name="Nolan M."/>
            <person name="Ohm R."/>
            <person name="Pangilinan J."/>
            <person name="Park H.-J."/>
            <person name="Ramirez L."/>
            <person name="Alfaro M."/>
            <person name="Sun H."/>
            <person name="Tritt A."/>
            <person name="Yoshinaga Y."/>
            <person name="Zwiers L.-H."/>
            <person name="Turgeon B."/>
            <person name="Goodwin S."/>
            <person name="Spatafora J."/>
            <person name="Crous P."/>
            <person name="Grigoriev I."/>
        </authorList>
    </citation>
    <scope>NUCLEOTIDE SEQUENCE</scope>
    <source>
        <strain evidence="6">CBS 121410</strain>
    </source>
</reference>
<feature type="region of interest" description="Disordered" evidence="3">
    <location>
        <begin position="499"/>
        <end position="532"/>
    </location>
</feature>
<dbReference type="InterPro" id="IPR039781">
    <property type="entry name" value="Rad21/Rec8-like"/>
</dbReference>
<keyword evidence="2" id="KW-0539">Nucleus</keyword>
<feature type="region of interest" description="Disordered" evidence="3">
    <location>
        <begin position="275"/>
        <end position="297"/>
    </location>
</feature>
<dbReference type="PANTHER" id="PTHR12585:SF70">
    <property type="entry name" value="RAD21_REC8 N TERMINAL DOMAIN PROTEIN (AFU_ORTHOLOGUE AFUA_6G02900)"/>
    <property type="match status" value="1"/>
</dbReference>
<dbReference type="PANTHER" id="PTHR12585">
    <property type="entry name" value="SCC1 / RAD21 FAMILY MEMBER"/>
    <property type="match status" value="1"/>
</dbReference>
<evidence type="ECO:0000259" key="5">
    <source>
        <dbReference type="Pfam" id="PF04825"/>
    </source>
</evidence>
<evidence type="ECO:0000313" key="6">
    <source>
        <dbReference type="EMBL" id="KAF2083394.1"/>
    </source>
</evidence>
<feature type="non-terminal residue" evidence="6">
    <location>
        <position position="1"/>
    </location>
</feature>
<feature type="domain" description="Rad21/Rec8-like protein N-terminal" evidence="5">
    <location>
        <begin position="2"/>
        <end position="104"/>
    </location>
</feature>
<organism evidence="6 7">
    <name type="scientific">Saccharata proteae CBS 121410</name>
    <dbReference type="NCBI Taxonomy" id="1314787"/>
    <lineage>
        <taxon>Eukaryota</taxon>
        <taxon>Fungi</taxon>
        <taxon>Dikarya</taxon>
        <taxon>Ascomycota</taxon>
        <taxon>Pezizomycotina</taxon>
        <taxon>Dothideomycetes</taxon>
        <taxon>Dothideomycetes incertae sedis</taxon>
        <taxon>Botryosphaeriales</taxon>
        <taxon>Saccharataceae</taxon>
        <taxon>Saccharata</taxon>
    </lineage>
</organism>
<feature type="region of interest" description="Disordered" evidence="3">
    <location>
        <begin position="400"/>
        <end position="460"/>
    </location>
</feature>
<evidence type="ECO:0000256" key="2">
    <source>
        <dbReference type="ARBA" id="ARBA00023242"/>
    </source>
</evidence>
<dbReference type="Pfam" id="PF04825">
    <property type="entry name" value="Rad21_Rec8_N"/>
    <property type="match status" value="1"/>
</dbReference>
<dbReference type="InterPro" id="IPR006909">
    <property type="entry name" value="Rad21/Rec8_C_eu"/>
</dbReference>
<dbReference type="AlphaFoldDB" id="A0A9P4HKS3"/>
<dbReference type="CDD" id="cd21789">
    <property type="entry name" value="Rad21_Rec8_M_SpRec8p-like"/>
    <property type="match status" value="1"/>
</dbReference>
<keyword evidence="7" id="KW-1185">Reference proteome</keyword>
<dbReference type="GO" id="GO:0005634">
    <property type="term" value="C:nucleus"/>
    <property type="evidence" value="ECO:0007669"/>
    <property type="project" value="UniProtKB-SubCell"/>
</dbReference>
<sequence>LTSRKYGVATVWLVATLGSRSSLKKVNRKAILSVDVTKACETILQPEAPMALRLQSNLLYGLSRVYSEQVSYILTDAQHTQNNIRAMLKIVRTAELDTEAGRTRPDQLLLEDDPSYLPDFAIAPLDFDLSNLDIGAENLSSIGSSQRSRRSVSLKEQYGGRVGGLVLTSSDSHSLGGGYTGGFSVQGDEGRGSALNVQDDDGFMPEADFAFDAEGNLLELAPVQRPHPSTPGIDVGPGIPTGSAVADRVGAEMDIDIPIADDMDLLLPEEPAFPSAHDRPTSPFGTGPVDEPTITAPQRRQRKIRALAVDERMELRNADLADWINNYTEKMNEAAQHKQIMKVNAQAKRNAEFWVLGSGLGGIGHRAGEAELPGPLDIFQGQALLRSLGIERGVAGLKRSASQGADEITNEGARRVRQRTASSEAARGQAQAEMENDGFANIDDMDVEMPREGPEDMDEHHLSSAMPWNITASVRGSSVPHSGQPGLGLGSIGAAATTSVGGPSSLGRRGSRMVSASPLLGRSRPGGLEPLHSLTSDAAGADDTLGGFAAEDMVVGGVGADDDFEMYGPAAAVDTQTAGDSQWLRGALAKESDNFFLFIQDELEKKGDTADEVVFGEMLPPASNSHVVAAQALLHVLTLATAGAIGVRQDKPFEEIGIRVVRVEG</sequence>
<evidence type="ECO:0000259" key="4">
    <source>
        <dbReference type="Pfam" id="PF04824"/>
    </source>
</evidence>
<accession>A0A9P4HKS3</accession>
<feature type="domain" description="Rad21/Rec8-like protein C-terminal eukaryotic" evidence="4">
    <location>
        <begin position="611"/>
        <end position="660"/>
    </location>
</feature>
<dbReference type="GO" id="GO:0030892">
    <property type="term" value="C:mitotic cohesin complex"/>
    <property type="evidence" value="ECO:0007669"/>
    <property type="project" value="TreeGrafter"/>
</dbReference>
<dbReference type="InterPro" id="IPR006910">
    <property type="entry name" value="Rad21_Rec8_N"/>
</dbReference>
<dbReference type="GO" id="GO:0007064">
    <property type="term" value="P:mitotic sister chromatid cohesion"/>
    <property type="evidence" value="ECO:0007669"/>
    <property type="project" value="TreeGrafter"/>
</dbReference>
<dbReference type="GO" id="GO:0003682">
    <property type="term" value="F:chromatin binding"/>
    <property type="evidence" value="ECO:0007669"/>
    <property type="project" value="TreeGrafter"/>
</dbReference>
<proteinExistence type="predicted"/>
<dbReference type="OrthoDB" id="5427633at2759"/>
<comment type="subcellular location">
    <subcellularLocation>
        <location evidence="1">Nucleus</location>
    </subcellularLocation>
</comment>
<comment type="caution">
    <text evidence="6">The sequence shown here is derived from an EMBL/GenBank/DDBJ whole genome shotgun (WGS) entry which is preliminary data.</text>
</comment>
<gene>
    <name evidence="6" type="ORF">K490DRAFT_51799</name>
</gene>